<gene>
    <name evidence="15 17" type="primary">atpC</name>
    <name evidence="17" type="ORF">Psal009_03520</name>
</gene>
<organism evidence="17 18">
    <name type="scientific">Piscirickettsia salmonis</name>
    <dbReference type="NCBI Taxonomy" id="1238"/>
    <lineage>
        <taxon>Bacteria</taxon>
        <taxon>Pseudomonadati</taxon>
        <taxon>Pseudomonadota</taxon>
        <taxon>Gammaproteobacteria</taxon>
        <taxon>Thiotrichales</taxon>
        <taxon>Piscirickettsiaceae</taxon>
        <taxon>Piscirickettsia</taxon>
    </lineage>
</organism>
<dbReference type="InterPro" id="IPR020546">
    <property type="entry name" value="ATP_synth_F1_dsu/esu_N"/>
</dbReference>
<evidence type="ECO:0000256" key="16">
    <source>
        <dbReference type="RuleBase" id="RU003656"/>
    </source>
</evidence>
<sequence>MAALLKVQVASVEGEIFSGQATMVVARGGLGEVGITPGHAQLLTTIEPGTLRIKKDNGEEEALYVSGGFLEVQPEEVIVLADTVIRARDLNEGAAREAKERAEALLADKGASQFDHTKAQKRLAEAAAQLRMLQYLNQLKQH</sequence>
<evidence type="ECO:0000256" key="13">
    <source>
        <dbReference type="ARBA" id="ARBA00030215"/>
    </source>
</evidence>
<dbReference type="Pfam" id="PF02823">
    <property type="entry name" value="ATP-synt_DE_N"/>
    <property type="match status" value="1"/>
</dbReference>
<keyword evidence="6 15" id="KW-0813">Transport</keyword>
<evidence type="ECO:0000313" key="18">
    <source>
        <dbReference type="Proteomes" id="UP000422232"/>
    </source>
</evidence>
<evidence type="ECO:0000256" key="3">
    <source>
        <dbReference type="ARBA" id="ARBA00005712"/>
    </source>
</evidence>
<evidence type="ECO:0000256" key="2">
    <source>
        <dbReference type="ARBA" id="ARBA00004202"/>
    </source>
</evidence>
<evidence type="ECO:0000256" key="11">
    <source>
        <dbReference type="ARBA" id="ARBA00023196"/>
    </source>
</evidence>
<keyword evidence="18" id="KW-1185">Reference proteome</keyword>
<evidence type="ECO:0000256" key="12">
    <source>
        <dbReference type="ARBA" id="ARBA00023310"/>
    </source>
</evidence>
<accession>A0A9Q5VA42</accession>
<dbReference type="HAMAP" id="MF_00530">
    <property type="entry name" value="ATP_synth_epsil_bac"/>
    <property type="match status" value="1"/>
</dbReference>
<dbReference type="GO" id="GO:0046933">
    <property type="term" value="F:proton-transporting ATP synthase activity, rotational mechanism"/>
    <property type="evidence" value="ECO:0007669"/>
    <property type="project" value="UniProtKB-UniRule"/>
</dbReference>
<dbReference type="EMBL" id="CP038908">
    <property type="protein sequence ID" value="QGO07562.1"/>
    <property type="molecule type" value="Genomic_DNA"/>
</dbReference>
<protein>
    <recommendedName>
        <fullName evidence="5 15">ATP synthase epsilon chain</fullName>
    </recommendedName>
    <alternativeName>
        <fullName evidence="14 15">ATP synthase F1 sector epsilon subunit</fullName>
    </alternativeName>
    <alternativeName>
        <fullName evidence="13 15">F-ATPase epsilon subunit</fullName>
    </alternativeName>
</protein>
<evidence type="ECO:0000256" key="4">
    <source>
        <dbReference type="ARBA" id="ARBA00011648"/>
    </source>
</evidence>
<evidence type="ECO:0000256" key="8">
    <source>
        <dbReference type="ARBA" id="ARBA00022781"/>
    </source>
</evidence>
<dbReference type="GeneID" id="66742431"/>
<dbReference type="InterPro" id="IPR001469">
    <property type="entry name" value="ATP_synth_F1_dsu/esu"/>
</dbReference>
<dbReference type="InterPro" id="IPR036794">
    <property type="entry name" value="ATP_F1_dsu/esu_C_sf"/>
</dbReference>
<dbReference type="NCBIfam" id="NF001847">
    <property type="entry name" value="PRK00571.1-4"/>
    <property type="match status" value="1"/>
</dbReference>
<dbReference type="GO" id="GO:0045259">
    <property type="term" value="C:proton-transporting ATP synthase complex"/>
    <property type="evidence" value="ECO:0007669"/>
    <property type="project" value="UniProtKB-KW"/>
</dbReference>
<dbReference type="Gene3D" id="1.20.5.440">
    <property type="entry name" value="ATP synthase delta/epsilon subunit, C-terminal domain"/>
    <property type="match status" value="1"/>
</dbReference>
<evidence type="ECO:0000256" key="15">
    <source>
        <dbReference type="HAMAP-Rule" id="MF_00530"/>
    </source>
</evidence>
<keyword evidence="7 15" id="KW-1003">Cell membrane</keyword>
<dbReference type="NCBIfam" id="TIGR01216">
    <property type="entry name" value="ATP_synt_epsi"/>
    <property type="match status" value="1"/>
</dbReference>
<dbReference type="InterPro" id="IPR020547">
    <property type="entry name" value="ATP_synth_F1_esu_C"/>
</dbReference>
<proteinExistence type="inferred from homology"/>
<evidence type="ECO:0000256" key="1">
    <source>
        <dbReference type="ARBA" id="ARBA00003543"/>
    </source>
</evidence>
<evidence type="ECO:0000256" key="5">
    <source>
        <dbReference type="ARBA" id="ARBA00014480"/>
    </source>
</evidence>
<keyword evidence="11 15" id="KW-0139">CF(1)</keyword>
<dbReference type="Proteomes" id="UP000422232">
    <property type="component" value="Chromosome"/>
</dbReference>
<comment type="subunit">
    <text evidence="4 15 16">F-type ATPases have 2 components, CF(1) - the catalytic core - and CF(0) - the membrane proton channel. CF(1) has five subunits: alpha(3), beta(3), gamma(1), delta(1), epsilon(1). CF(0) has three main subunits: a, b and c.</text>
</comment>
<dbReference type="SUPFAM" id="SSF51344">
    <property type="entry name" value="Epsilon subunit of F1F0-ATP synthase N-terminal domain"/>
    <property type="match status" value="1"/>
</dbReference>
<dbReference type="PANTHER" id="PTHR13822:SF10">
    <property type="entry name" value="ATP SYNTHASE EPSILON CHAIN, CHLOROPLASTIC"/>
    <property type="match status" value="1"/>
</dbReference>
<comment type="function">
    <text evidence="1 15">Produces ATP from ADP in the presence of a proton gradient across the membrane.</text>
</comment>
<dbReference type="FunFam" id="2.60.15.10:FF:000001">
    <property type="entry name" value="ATP synthase epsilon chain"/>
    <property type="match status" value="1"/>
</dbReference>
<evidence type="ECO:0000313" key="17">
    <source>
        <dbReference type="EMBL" id="QGO07562.1"/>
    </source>
</evidence>
<keyword evidence="10 15" id="KW-0472">Membrane</keyword>
<keyword evidence="12 15" id="KW-0066">ATP synthesis</keyword>
<dbReference type="InterPro" id="IPR036771">
    <property type="entry name" value="ATPsynth_dsu/esu_N"/>
</dbReference>
<evidence type="ECO:0000256" key="10">
    <source>
        <dbReference type="ARBA" id="ARBA00023136"/>
    </source>
</evidence>
<dbReference type="GO" id="GO:0005886">
    <property type="term" value="C:plasma membrane"/>
    <property type="evidence" value="ECO:0007669"/>
    <property type="project" value="UniProtKB-SubCell"/>
</dbReference>
<dbReference type="AlphaFoldDB" id="A0A9Q5VA42"/>
<comment type="subcellular location">
    <subcellularLocation>
        <location evidence="2 15">Cell membrane</location>
        <topology evidence="2 15">Peripheral membrane protein</topology>
    </subcellularLocation>
</comment>
<dbReference type="RefSeq" id="WP_016209335.1">
    <property type="nucleotide sequence ID" value="NZ_CP012413.1"/>
</dbReference>
<keyword evidence="9 15" id="KW-0406">Ion transport</keyword>
<dbReference type="Gene3D" id="2.60.15.10">
    <property type="entry name" value="F0F1 ATP synthase delta/epsilon subunit, N-terminal"/>
    <property type="match status" value="1"/>
</dbReference>
<dbReference type="SUPFAM" id="SSF46604">
    <property type="entry name" value="Epsilon subunit of F1F0-ATP synthase C-terminal domain"/>
    <property type="match status" value="1"/>
</dbReference>
<reference evidence="17 18" key="1">
    <citation type="submission" date="2019-04" db="EMBL/GenBank/DDBJ databases">
        <title>Complete genome sequencing of Piscirickettsia salmonis strain Psal-009.</title>
        <authorList>
            <person name="Schober I."/>
            <person name="Bunk B."/>
            <person name="Sproer C."/>
            <person name="Carril G.P."/>
            <person name="Riedel T."/>
            <person name="Flores-Herrera P.A."/>
            <person name="Nourdin-Galindo G."/>
            <person name="Marshall S.H."/>
            <person name="Overmann J."/>
        </authorList>
    </citation>
    <scope>NUCLEOTIDE SEQUENCE [LARGE SCALE GENOMIC DNA]</scope>
    <source>
        <strain evidence="17 18">Psal-009</strain>
    </source>
</reference>
<dbReference type="Pfam" id="PF00401">
    <property type="entry name" value="ATP-synt_DE"/>
    <property type="match status" value="1"/>
</dbReference>
<evidence type="ECO:0000256" key="6">
    <source>
        <dbReference type="ARBA" id="ARBA00022448"/>
    </source>
</evidence>
<evidence type="ECO:0000256" key="9">
    <source>
        <dbReference type="ARBA" id="ARBA00023065"/>
    </source>
</evidence>
<dbReference type="CDD" id="cd12152">
    <property type="entry name" value="F1-ATPase_delta"/>
    <property type="match status" value="1"/>
</dbReference>
<evidence type="ECO:0000256" key="14">
    <source>
        <dbReference type="ARBA" id="ARBA00031795"/>
    </source>
</evidence>
<evidence type="ECO:0000256" key="7">
    <source>
        <dbReference type="ARBA" id="ARBA00022475"/>
    </source>
</evidence>
<comment type="similarity">
    <text evidence="3 15 16">Belongs to the ATPase epsilon chain family.</text>
</comment>
<dbReference type="GO" id="GO:0005524">
    <property type="term" value="F:ATP binding"/>
    <property type="evidence" value="ECO:0007669"/>
    <property type="project" value="UniProtKB-UniRule"/>
</dbReference>
<keyword evidence="8 15" id="KW-0375">Hydrogen ion transport</keyword>
<name>A0A9Q5VA42_PISSA</name>
<dbReference type="PANTHER" id="PTHR13822">
    <property type="entry name" value="ATP SYNTHASE DELTA/EPSILON CHAIN"/>
    <property type="match status" value="1"/>
</dbReference>